<feature type="non-terminal residue" evidence="13">
    <location>
        <position position="688"/>
    </location>
</feature>
<dbReference type="EC" id="1.3.5.2" evidence="5"/>
<evidence type="ECO:0000256" key="2">
    <source>
        <dbReference type="ARBA" id="ARBA00004370"/>
    </source>
</evidence>
<keyword evidence="9" id="KW-0560">Oxidoreductase</keyword>
<evidence type="ECO:0000256" key="5">
    <source>
        <dbReference type="ARBA" id="ARBA00012791"/>
    </source>
</evidence>
<dbReference type="Gene3D" id="3.20.20.70">
    <property type="entry name" value="Aldolase class I"/>
    <property type="match status" value="2"/>
</dbReference>
<reference evidence="13 14" key="1">
    <citation type="submission" date="2020-04" db="EMBL/GenBank/DDBJ databases">
        <title>Perkinsus olseni comparative genomics.</title>
        <authorList>
            <person name="Bogema D.R."/>
        </authorList>
    </citation>
    <scope>NUCLEOTIDE SEQUENCE [LARGE SCALE GENOMIC DNA]</scope>
    <source>
        <strain evidence="13">ATCC PRA-205</strain>
    </source>
</reference>
<comment type="subcellular location">
    <subcellularLocation>
        <location evidence="2">Membrane</location>
    </subcellularLocation>
</comment>
<dbReference type="CDD" id="cd04738">
    <property type="entry name" value="DHOD_2_like"/>
    <property type="match status" value="1"/>
</dbReference>
<feature type="domain" description="Dihydroorotate dehydrogenase catalytic" evidence="12">
    <location>
        <begin position="187"/>
        <end position="531"/>
    </location>
</feature>
<comment type="similarity">
    <text evidence="4">Belongs to the dihydroorotate dehydrogenase family. Type 2 subfamily.</text>
</comment>
<dbReference type="AlphaFoldDB" id="A0A7J6TL00"/>
<comment type="pathway">
    <text evidence="3">Pyrimidine metabolism; UMP biosynthesis via de novo pathway; orotate from (S)-dihydroorotate (quinone route): step 1/1.</text>
</comment>
<evidence type="ECO:0000256" key="7">
    <source>
        <dbReference type="ARBA" id="ARBA00022630"/>
    </source>
</evidence>
<dbReference type="SUPFAM" id="SSF51395">
    <property type="entry name" value="FMN-linked oxidoreductases"/>
    <property type="match status" value="1"/>
</dbReference>
<evidence type="ECO:0000256" key="1">
    <source>
        <dbReference type="ARBA" id="ARBA00001917"/>
    </source>
</evidence>
<sequence>EAGMLRPYISSASQIDDIQWVMMRMLDERLTVVSITMTVEISAADGSTVMTFYTVRRLRNTIAVMSFSGAAAYYILAAREARVLREMHHADAAPVAAVCWGTRFYKGLIAPVLFPLTASDPEVAHRMAITSGAVYGKVVFFLHRYWNCFDISCEVYRKRVMDRLAAILLDGDTRRPAYAALQGVDPLKQTLLGVEFPRPVGVAAGFDKNGELLHLFTSAVLGNGFAEVGSVSKEPWPGNLRPRLFRLPRDGAVINRMGLNNRGAESLRGKLQSMSALLNGRRHTPPIGVNITKTPCERRQAWSPSERSLLKLWLLLLLPIAVHWLLSAPSIEDDAAVADMLATFDEVAPYAAYINVNISCPNTAEGKTFEEPEALDKLLRALLNWRRDNFPDKAVLVKLSPPPAGADEKYYEGVSAMVRKAVELGVDGFVMVNTVSDRAEDLGLDRTMGDVHHREKGGISGKPVRQRAINLVRHVYKVTERKIPIIGCGGVFTAEDAYRLIRSGASLVYTGMIYEGPWIFRDINHGLAELLRRDGYSHVTSALGVLALGGTFRNRLRNELATPALRLFEGYGSTPMGVYINSLREGFEGYVGALSPDPYKVISDTERITRDTADHVRHMVWSTNHFLWMHSADIARNLSQDLPFYHFRRDLGMRWDTAISLLEEMAVHRGPELAVVEIGVFSGHFSDF</sequence>
<dbReference type="GO" id="GO:0016020">
    <property type="term" value="C:membrane"/>
    <property type="evidence" value="ECO:0007669"/>
    <property type="project" value="UniProtKB-SubCell"/>
</dbReference>
<dbReference type="Proteomes" id="UP000574390">
    <property type="component" value="Unassembled WGS sequence"/>
</dbReference>
<dbReference type="InterPro" id="IPR013785">
    <property type="entry name" value="Aldolase_TIM"/>
</dbReference>
<comment type="catalytic activity">
    <reaction evidence="11">
        <text>(S)-dihydroorotate + a quinone = orotate + a quinol</text>
        <dbReference type="Rhea" id="RHEA:30187"/>
        <dbReference type="ChEBI" id="CHEBI:24646"/>
        <dbReference type="ChEBI" id="CHEBI:30839"/>
        <dbReference type="ChEBI" id="CHEBI:30864"/>
        <dbReference type="ChEBI" id="CHEBI:132124"/>
        <dbReference type="EC" id="1.3.5.2"/>
    </reaction>
</comment>
<dbReference type="EMBL" id="JABANM010006651">
    <property type="protein sequence ID" value="KAF4745581.1"/>
    <property type="molecule type" value="Genomic_DNA"/>
</dbReference>
<evidence type="ECO:0000256" key="8">
    <source>
        <dbReference type="ARBA" id="ARBA00022643"/>
    </source>
</evidence>
<dbReference type="InterPro" id="IPR001295">
    <property type="entry name" value="Dihydroorotate_DH_CS"/>
</dbReference>
<keyword evidence="8" id="KW-0288">FMN</keyword>
<dbReference type="PROSITE" id="PS00912">
    <property type="entry name" value="DHODEHASE_2"/>
    <property type="match status" value="1"/>
</dbReference>
<organism evidence="13 14">
    <name type="scientific">Perkinsus olseni</name>
    <name type="common">Perkinsus atlanticus</name>
    <dbReference type="NCBI Taxonomy" id="32597"/>
    <lineage>
        <taxon>Eukaryota</taxon>
        <taxon>Sar</taxon>
        <taxon>Alveolata</taxon>
        <taxon>Perkinsozoa</taxon>
        <taxon>Perkinsea</taxon>
        <taxon>Perkinsida</taxon>
        <taxon>Perkinsidae</taxon>
        <taxon>Perkinsus</taxon>
    </lineage>
</organism>
<comment type="caution">
    <text evidence="13">The sequence shown here is derived from an EMBL/GenBank/DDBJ whole genome shotgun (WGS) entry which is preliminary data.</text>
</comment>
<dbReference type="GO" id="GO:0006207">
    <property type="term" value="P:'de novo' pyrimidine nucleobase biosynthetic process"/>
    <property type="evidence" value="ECO:0007669"/>
    <property type="project" value="InterPro"/>
</dbReference>
<dbReference type="Pfam" id="PF01180">
    <property type="entry name" value="DHO_dh"/>
    <property type="match status" value="1"/>
</dbReference>
<evidence type="ECO:0000256" key="11">
    <source>
        <dbReference type="ARBA" id="ARBA00048639"/>
    </source>
</evidence>
<accession>A0A7J6TL00</accession>
<keyword evidence="10" id="KW-0472">Membrane</keyword>
<evidence type="ECO:0000256" key="9">
    <source>
        <dbReference type="ARBA" id="ARBA00023002"/>
    </source>
</evidence>
<name>A0A7J6TL00_PEROL</name>
<protein>
    <recommendedName>
        <fullName evidence="6">Dihydroorotate dehydrogenase (quinone), mitochondrial</fullName>
        <ecNumber evidence="5">1.3.5.2</ecNumber>
    </recommendedName>
</protein>
<keyword evidence="7" id="KW-0285">Flavoprotein</keyword>
<dbReference type="PANTHER" id="PTHR48109:SF4">
    <property type="entry name" value="DIHYDROOROTATE DEHYDROGENASE (QUINONE), MITOCHONDRIAL"/>
    <property type="match status" value="1"/>
</dbReference>
<evidence type="ECO:0000313" key="14">
    <source>
        <dbReference type="Proteomes" id="UP000574390"/>
    </source>
</evidence>
<dbReference type="InterPro" id="IPR005719">
    <property type="entry name" value="Dihydroorotate_DH_2"/>
</dbReference>
<evidence type="ECO:0000256" key="6">
    <source>
        <dbReference type="ARBA" id="ARBA00017599"/>
    </source>
</evidence>
<dbReference type="GO" id="GO:0106430">
    <property type="term" value="F:dihydroorotate dehydrogenase (quinone) activity"/>
    <property type="evidence" value="ECO:0007669"/>
    <property type="project" value="UniProtKB-EC"/>
</dbReference>
<gene>
    <name evidence="13" type="ORF">FOZ62_019721</name>
</gene>
<evidence type="ECO:0000313" key="13">
    <source>
        <dbReference type="EMBL" id="KAF4745581.1"/>
    </source>
</evidence>
<dbReference type="GO" id="GO:0044205">
    <property type="term" value="P:'de novo' UMP biosynthetic process"/>
    <property type="evidence" value="ECO:0007669"/>
    <property type="project" value="UniProtKB-UniPathway"/>
</dbReference>
<proteinExistence type="inferred from homology"/>
<evidence type="ECO:0000256" key="4">
    <source>
        <dbReference type="ARBA" id="ARBA00005359"/>
    </source>
</evidence>
<dbReference type="UniPathway" id="UPA00070">
    <property type="reaction ID" value="UER00946"/>
</dbReference>
<dbReference type="InterPro" id="IPR050074">
    <property type="entry name" value="DHO_dehydrogenase"/>
</dbReference>
<dbReference type="InterPro" id="IPR005720">
    <property type="entry name" value="Dihydroorotate_DH_cat"/>
</dbReference>
<evidence type="ECO:0000256" key="3">
    <source>
        <dbReference type="ARBA" id="ARBA00005161"/>
    </source>
</evidence>
<feature type="non-terminal residue" evidence="13">
    <location>
        <position position="1"/>
    </location>
</feature>
<comment type="cofactor">
    <cofactor evidence="1">
        <name>FMN</name>
        <dbReference type="ChEBI" id="CHEBI:58210"/>
    </cofactor>
</comment>
<evidence type="ECO:0000256" key="10">
    <source>
        <dbReference type="ARBA" id="ARBA00023136"/>
    </source>
</evidence>
<dbReference type="GO" id="GO:0005737">
    <property type="term" value="C:cytoplasm"/>
    <property type="evidence" value="ECO:0007669"/>
    <property type="project" value="InterPro"/>
</dbReference>
<dbReference type="PANTHER" id="PTHR48109">
    <property type="entry name" value="DIHYDROOROTATE DEHYDROGENASE (QUINONE), MITOCHONDRIAL-RELATED"/>
    <property type="match status" value="1"/>
</dbReference>
<evidence type="ECO:0000259" key="12">
    <source>
        <dbReference type="Pfam" id="PF01180"/>
    </source>
</evidence>